<feature type="compositionally biased region" description="Pro residues" evidence="8">
    <location>
        <begin position="2086"/>
        <end position="2113"/>
    </location>
</feature>
<organism evidence="11 12">
    <name type="scientific">Cryptococcus wingfieldii CBS 7118</name>
    <dbReference type="NCBI Taxonomy" id="1295528"/>
    <lineage>
        <taxon>Eukaryota</taxon>
        <taxon>Fungi</taxon>
        <taxon>Dikarya</taxon>
        <taxon>Basidiomycota</taxon>
        <taxon>Agaricomycotina</taxon>
        <taxon>Tremellomycetes</taxon>
        <taxon>Tremellales</taxon>
        <taxon>Cryptococcaceae</taxon>
        <taxon>Cryptococcus</taxon>
    </lineage>
</organism>
<feature type="compositionally biased region" description="Low complexity" evidence="8">
    <location>
        <begin position="2114"/>
        <end position="2126"/>
    </location>
</feature>
<feature type="compositionally biased region" description="Pro residues" evidence="8">
    <location>
        <begin position="682"/>
        <end position="698"/>
    </location>
</feature>
<feature type="compositionally biased region" description="Low complexity" evidence="8">
    <location>
        <begin position="2055"/>
        <end position="2073"/>
    </location>
</feature>
<gene>
    <name evidence="11" type="ORF">L198_00511</name>
</gene>
<dbReference type="Proteomes" id="UP000094819">
    <property type="component" value="Unassembled WGS sequence"/>
</dbReference>
<evidence type="ECO:0000256" key="4">
    <source>
        <dbReference type="ARBA" id="ARBA00022824"/>
    </source>
</evidence>
<feature type="compositionally biased region" description="Basic and acidic residues" evidence="8">
    <location>
        <begin position="1975"/>
        <end position="1998"/>
    </location>
</feature>
<comment type="similarity">
    <text evidence="2 7">Belongs to the SEC16 family.</text>
</comment>
<comment type="subcellular location">
    <subcellularLocation>
        <location evidence="1">Endoplasmic reticulum membrane</location>
        <topology evidence="1">Peripheral membrane protein</topology>
        <orientation evidence="1">Cytoplasmic side</orientation>
    </subcellularLocation>
</comment>
<feature type="compositionally biased region" description="Polar residues" evidence="8">
    <location>
        <begin position="1816"/>
        <end position="1859"/>
    </location>
</feature>
<evidence type="ECO:0000256" key="5">
    <source>
        <dbReference type="ARBA" id="ARBA00022892"/>
    </source>
</evidence>
<feature type="compositionally biased region" description="Low complexity" evidence="8">
    <location>
        <begin position="1100"/>
        <end position="1115"/>
    </location>
</feature>
<feature type="compositionally biased region" description="Basic and acidic residues" evidence="8">
    <location>
        <begin position="45"/>
        <end position="54"/>
    </location>
</feature>
<evidence type="ECO:0000259" key="9">
    <source>
        <dbReference type="Pfam" id="PF12931"/>
    </source>
</evidence>
<feature type="compositionally biased region" description="Basic and acidic residues" evidence="8">
    <location>
        <begin position="114"/>
        <end position="126"/>
    </location>
</feature>
<feature type="compositionally biased region" description="Pro residues" evidence="8">
    <location>
        <begin position="742"/>
        <end position="759"/>
    </location>
</feature>
<dbReference type="EMBL" id="AWGH01000001">
    <property type="protein sequence ID" value="ODO08778.1"/>
    <property type="molecule type" value="Genomic_DNA"/>
</dbReference>
<evidence type="ECO:0000256" key="6">
    <source>
        <dbReference type="ARBA" id="ARBA00024687"/>
    </source>
</evidence>
<feature type="compositionally biased region" description="Low complexity" evidence="8">
    <location>
        <begin position="1963"/>
        <end position="1973"/>
    </location>
</feature>
<keyword evidence="4 7" id="KW-0256">Endoplasmic reticulum</keyword>
<feature type="compositionally biased region" description="Polar residues" evidence="8">
    <location>
        <begin position="257"/>
        <end position="269"/>
    </location>
</feature>
<feature type="region of interest" description="Disordered" evidence="8">
    <location>
        <begin position="603"/>
        <end position="629"/>
    </location>
</feature>
<feature type="compositionally biased region" description="Pro residues" evidence="8">
    <location>
        <begin position="1130"/>
        <end position="1140"/>
    </location>
</feature>
<evidence type="ECO:0000256" key="8">
    <source>
        <dbReference type="SAM" id="MobiDB-lite"/>
    </source>
</evidence>
<dbReference type="GO" id="GO:0015031">
    <property type="term" value="P:protein transport"/>
    <property type="evidence" value="ECO:0007669"/>
    <property type="project" value="UniProtKB-KW"/>
</dbReference>
<feature type="compositionally biased region" description="Polar residues" evidence="8">
    <location>
        <begin position="334"/>
        <end position="352"/>
    </location>
</feature>
<accession>A0A1E3K6G4</accession>
<feature type="compositionally biased region" description="Polar residues" evidence="8">
    <location>
        <begin position="496"/>
        <end position="521"/>
    </location>
</feature>
<evidence type="ECO:0000256" key="1">
    <source>
        <dbReference type="ARBA" id="ARBA00004397"/>
    </source>
</evidence>
<dbReference type="RefSeq" id="XP_019035633.1">
    <property type="nucleotide sequence ID" value="XM_019172691.1"/>
</dbReference>
<feature type="region of interest" description="Disordered" evidence="8">
    <location>
        <begin position="1729"/>
        <end position="2156"/>
    </location>
</feature>
<feature type="compositionally biased region" description="Polar residues" evidence="8">
    <location>
        <begin position="392"/>
        <end position="406"/>
    </location>
</feature>
<feature type="compositionally biased region" description="Polar residues" evidence="8">
    <location>
        <begin position="139"/>
        <end position="162"/>
    </location>
</feature>
<comment type="function">
    <text evidence="6 7">Involved in the initiation of assembly of the COPII coat required for the formation of transport vesicles from the endoplasmic reticulum (ER) and the selection of cargo molecules. Also involved in autophagy.</text>
</comment>
<evidence type="ECO:0000259" key="10">
    <source>
        <dbReference type="Pfam" id="PF12932"/>
    </source>
</evidence>
<feature type="region of interest" description="Disordered" evidence="8">
    <location>
        <begin position="673"/>
        <end position="711"/>
    </location>
</feature>
<feature type="compositionally biased region" description="Basic and acidic residues" evidence="8">
    <location>
        <begin position="270"/>
        <end position="282"/>
    </location>
</feature>
<feature type="compositionally biased region" description="Basic and acidic residues" evidence="8">
    <location>
        <begin position="433"/>
        <end position="450"/>
    </location>
</feature>
<feature type="compositionally biased region" description="Polar residues" evidence="8">
    <location>
        <begin position="198"/>
        <end position="216"/>
    </location>
</feature>
<feature type="compositionally biased region" description="Basic and acidic residues" evidence="8">
    <location>
        <begin position="163"/>
        <end position="177"/>
    </location>
</feature>
<protein>
    <recommendedName>
        <fullName evidence="7">Protein transport protein sec16</fullName>
    </recommendedName>
</protein>
<proteinExistence type="inferred from homology"/>
<dbReference type="InterPro" id="IPR024340">
    <property type="entry name" value="Sec16_CCD"/>
</dbReference>
<dbReference type="PANTHER" id="PTHR13402">
    <property type="entry name" value="RGPR-RELATED"/>
    <property type="match status" value="1"/>
</dbReference>
<evidence type="ECO:0000256" key="7">
    <source>
        <dbReference type="RuleBase" id="RU364101"/>
    </source>
</evidence>
<feature type="compositionally biased region" description="Low complexity" evidence="8">
    <location>
        <begin position="852"/>
        <end position="861"/>
    </location>
</feature>
<feature type="compositionally biased region" description="Polar residues" evidence="8">
    <location>
        <begin position="1892"/>
        <end position="1915"/>
    </location>
</feature>
<feature type="compositionally biased region" description="Basic and acidic residues" evidence="8">
    <location>
        <begin position="1063"/>
        <end position="1077"/>
    </location>
</feature>
<dbReference type="Pfam" id="PF12932">
    <property type="entry name" value="Sec16"/>
    <property type="match status" value="1"/>
</dbReference>
<feature type="region of interest" description="Disordered" evidence="8">
    <location>
        <begin position="736"/>
        <end position="1190"/>
    </location>
</feature>
<dbReference type="GO" id="GO:0005789">
    <property type="term" value="C:endoplasmic reticulum membrane"/>
    <property type="evidence" value="ECO:0007669"/>
    <property type="project" value="UniProtKB-SubCell"/>
</dbReference>
<reference evidence="11 12" key="1">
    <citation type="submission" date="2016-06" db="EMBL/GenBank/DDBJ databases">
        <title>Evolution of pathogenesis and genome organization in the Tremellales.</title>
        <authorList>
            <person name="Cuomo C."/>
            <person name="Litvintseva A."/>
            <person name="Heitman J."/>
            <person name="Chen Y."/>
            <person name="Sun S."/>
            <person name="Springer D."/>
            <person name="Dromer F."/>
            <person name="Young S."/>
            <person name="Zeng Q."/>
            <person name="Chapman S."/>
            <person name="Gujja S."/>
            <person name="Saif S."/>
            <person name="Birren B."/>
        </authorList>
    </citation>
    <scope>NUCLEOTIDE SEQUENCE [LARGE SCALE GENOMIC DNA]</scope>
    <source>
        <strain evidence="11 12">CBS 7118</strain>
    </source>
</reference>
<name>A0A1E3K6G4_9TREE</name>
<feature type="compositionally biased region" description="Polar residues" evidence="8">
    <location>
        <begin position="66"/>
        <end position="76"/>
    </location>
</feature>
<dbReference type="CDD" id="cd09233">
    <property type="entry name" value="ACE1-Sec16-like"/>
    <property type="match status" value="1"/>
</dbReference>
<dbReference type="Gene3D" id="1.25.40.1030">
    <property type="match status" value="1"/>
</dbReference>
<dbReference type="GO" id="GO:0007030">
    <property type="term" value="P:Golgi organization"/>
    <property type="evidence" value="ECO:0007669"/>
    <property type="project" value="TreeGrafter"/>
</dbReference>
<feature type="compositionally biased region" description="Basic and acidic residues" evidence="8">
    <location>
        <begin position="1953"/>
        <end position="1962"/>
    </location>
</feature>
<comment type="caution">
    <text evidence="11">The sequence shown here is derived from an EMBL/GenBank/DDBJ whole genome shotgun (WGS) entry which is preliminary data.</text>
</comment>
<dbReference type="InterPro" id="IPR024298">
    <property type="entry name" value="Sec16_Sec23-bd"/>
</dbReference>
<feature type="domain" description="Sec16 Sec23-binding" evidence="9">
    <location>
        <begin position="1437"/>
        <end position="1728"/>
    </location>
</feature>
<feature type="compositionally biased region" description="Basic and acidic residues" evidence="8">
    <location>
        <begin position="185"/>
        <end position="194"/>
    </location>
</feature>
<feature type="compositionally biased region" description="Low complexity" evidence="8">
    <location>
        <begin position="2022"/>
        <end position="2033"/>
    </location>
</feature>
<keyword evidence="7" id="KW-0472">Membrane</keyword>
<keyword evidence="7" id="KW-0072">Autophagy</keyword>
<feature type="compositionally biased region" description="Basic and acidic residues" evidence="8">
    <location>
        <begin position="883"/>
        <end position="892"/>
    </location>
</feature>
<dbReference type="GO" id="GO:0006914">
    <property type="term" value="P:autophagy"/>
    <property type="evidence" value="ECO:0007669"/>
    <property type="project" value="UniProtKB-KW"/>
</dbReference>
<dbReference type="Pfam" id="PF12931">
    <property type="entry name" value="TPR_Sec16"/>
    <property type="match status" value="1"/>
</dbReference>
<dbReference type="GO" id="GO:0070971">
    <property type="term" value="C:endoplasmic reticulum exit site"/>
    <property type="evidence" value="ECO:0007669"/>
    <property type="project" value="TreeGrafter"/>
</dbReference>
<sequence length="2156" mass="228760">MEESASHDPPPLSPADVFGAHEATGDSNDAFAQLARDSDQAETTEEQKQDREELPIETAEVPLVSYNPSEPSVAQESSEEHTPIKPEYSVQKEPVAAQPALLPQEMPLAETEDIDAKSKILGHDPEFSAVPQSEPAVAQPQTTLNPSVEDSSASPSDFANEQQENHPVLEADGKEHGTNISPHADVIKMREKQEAASVPTQGSQENVEANGSSSDVTIEPKLPAASEGETQPHESLQEPVSSSLFTEDASPPPFDSISLQNDIETSQPQPRHEAGQSREEKQVPNSDHSAPELFEQESEPSVFDTIASEVWSAPPVQEDTTPANPNEYVPTPTLLEQGTASSPSNHIKSQPSAEPGATHVALETGTPEADGGFNAQPSPAAELFGDEPETSLFDQISPQEDTSPSMTGKVKEPAASGLFEDEEEASLFDQIMPEEHQNASGLHAEKEEKGASSIFGDEAGASPFDDLITQEEPGSTVEYSGAGESNALFGNDQSDRFPSSQDLPELTQDQGTESTQTQSTNDDQEVPLGWYDDYGEFQWYTEEEREQVRLSMYGPAQTVEVRKQASQDILSAGFGSCKWDHSTSPVMADGSVAMSPALPRSPAVQTESLLSENALRRTPQPQAVSEFDSRMYAPPATASSYAPSNTSQSTYTHSYTDSLPYVPALSGPAATNTYNPYAPSNDPLPTPAKVPIAAPPSAPSRNPTYDAYDPPMAFKAPPVQARPSFTVPSSYAPSPVQTYALAPPPPAKSEPPQSRPQPLPRTASNAFDPPLKPVSKAIPRPASAVNAGASPYGFAPMAVPREASQMPPMPPAGPPRGVSRPSSRGPAFALPPSQHQAPLAPPTGQLRRPASKSRPPSRGPAFAPPPSFQAPPVPEIPSSLKRTSVESQRDEYTSLSHAEGLRSPPTQMTGLMSPPRAHQAPAPPRKTTGISSPPQNDQAMTFPPYDTGLALPQQSHLPSGPPGWTPAEDSSLSSRGPAYAQPPAVSSHEPSPYSPTQQLDVYARGTSATQALQQSPPRSTQFDQSTLAQQQQRGSFDDPYAPQHYIDELHEQYGSQGQQYGGRGEEQQEPIGKRPDRQYSAYEPYVSHQEPVKIERLGQASSPEPSPYDSPYAPATLPPHQATAPSSRYAPPPSSAPAPAPSRHHTAPYGAYDSDPYAALPPSTAQKTSPYNPAPPATFNRAASPAHSSVYGASPPSANYFQSMSAPQRSESVDTSYIPQQILEQRPISEDPLGRTTLVARNVPIAIFGFGGVLVTAFPGASQSDNFDKGHERLPSYGYASHRGQLWIRNLSEVVAPSALKVDLSVFPGPLVNEPTPVKGGAAKKKEGVMEYVKTRAEEIEKGLPYLKTAASKTRREEEGKLVLLRLLEAMIVGEGKLGGKPDVEDAIRVALANPNYSNLSSAKLSSSSTAAMPTSQYAGTAASAPAAADASQLSYISSLIAQGTKREAAEYAAEQGLWSHALVISSAVSVELWKDMVKKFTTAELDGRSDGTGAIKASYSLIGGMDAASLEDLINAASIGEDPTKDQWREVISAVLFNAKPNELACLDELGSKFLGLGLTNAANACFLLSPLSPFLDTSPAALDRGLMFANERDEDIIIFAEIAEYARNLVSLPRGQEQICTGLPQLLPYKLARAWRLAELGETELAKRYCTAIEAGTKPLIKGAPAQSLLSPAFRASLEDLLERLTGTPSVNPAKVLAGGKRGKQPGIDKIGSWIEGRLSKFIAGEEGEETAPKPPTAGGKSSGPFAHFSAVSPDLSGSVTRNPSMADVPSHNATNGYLGVQPASRATSPASHAVDNPQSQSYPSQSPYGVPQTLSRTSSPLATPNANTYSSANNLSYGGPYSRQSQPPHDGSSTAWDASAENLELESETPRAYEVPQKYGEDDLYNPMAQHSSGTDSYTPPTSGPSKQQASYDLNDDDEDLGFGNSSLSKGRTVKPEADSKKAGAATQQEEPKQEKKPEQPQTTSWLGKLWGKKEGGPIRAKLGEESTMEFDKASGRWVVKGAQAQVSAPSATPPPPRAQTASPSRAATRPDASRAMSATPPMPTNPYATHPPGAQAPPSSGSSAFAEAPDGGIKRMKSSLPVAPPSSGPPSGLPSRPPSGPPSSVPPSRPSTASSSLDDLLSGGPRPASKRPGSALKKGARNRYVDVFQGAQ</sequence>
<keyword evidence="7" id="KW-0653">Protein transport</keyword>
<dbReference type="OrthoDB" id="8918678at2759"/>
<keyword evidence="3 7" id="KW-0813">Transport</keyword>
<dbReference type="GeneID" id="30189724"/>
<feature type="domain" description="Sec16 central conserved" evidence="10">
    <location>
        <begin position="1243"/>
        <end position="1376"/>
    </location>
</feature>
<feature type="compositionally biased region" description="Polar residues" evidence="8">
    <location>
        <begin position="928"/>
        <end position="939"/>
    </location>
</feature>
<dbReference type="GO" id="GO:0070973">
    <property type="term" value="P:protein localization to endoplasmic reticulum exit site"/>
    <property type="evidence" value="ECO:0007669"/>
    <property type="project" value="TreeGrafter"/>
</dbReference>
<feature type="compositionally biased region" description="Polar residues" evidence="8">
    <location>
        <begin position="1006"/>
        <end position="1034"/>
    </location>
</feature>
<evidence type="ECO:0000256" key="2">
    <source>
        <dbReference type="ARBA" id="ARBA00005927"/>
    </source>
</evidence>
<feature type="compositionally biased region" description="Low complexity" evidence="8">
    <location>
        <begin position="1800"/>
        <end position="1815"/>
    </location>
</feature>
<evidence type="ECO:0000313" key="11">
    <source>
        <dbReference type="EMBL" id="ODO08778.1"/>
    </source>
</evidence>
<keyword evidence="12" id="KW-1185">Reference proteome</keyword>
<feature type="compositionally biased region" description="Pro residues" evidence="8">
    <location>
        <begin position="862"/>
        <end position="875"/>
    </location>
</feature>
<keyword evidence="5 7" id="KW-0931">ER-Golgi transport</keyword>
<dbReference type="PANTHER" id="PTHR13402:SF6">
    <property type="entry name" value="SECRETORY 16, ISOFORM I"/>
    <property type="match status" value="1"/>
</dbReference>
<feature type="region of interest" description="Disordered" evidence="8">
    <location>
        <begin position="1"/>
        <end position="529"/>
    </location>
</feature>
<dbReference type="GO" id="GO:0012507">
    <property type="term" value="C:ER to Golgi transport vesicle membrane"/>
    <property type="evidence" value="ECO:0007669"/>
    <property type="project" value="TreeGrafter"/>
</dbReference>
<evidence type="ECO:0000313" key="12">
    <source>
        <dbReference type="Proteomes" id="UP000094819"/>
    </source>
</evidence>
<evidence type="ECO:0000256" key="3">
    <source>
        <dbReference type="ARBA" id="ARBA00022448"/>
    </source>
</evidence>
<dbReference type="GO" id="GO:0016192">
    <property type="term" value="P:vesicle-mediated transport"/>
    <property type="evidence" value="ECO:0007669"/>
    <property type="project" value="UniProtKB-KW"/>
</dbReference>